<feature type="chain" id="PRO_5009798090" description="Lipoprotein" evidence="1">
    <location>
        <begin position="22"/>
        <end position="157"/>
    </location>
</feature>
<gene>
    <name evidence="2" type="ORF">LA76x_0629</name>
</gene>
<keyword evidence="1" id="KW-0732">Signal</keyword>
<name>A0A0S2F5G6_LYSAN</name>
<dbReference type="AlphaFoldDB" id="A0A0S2F5G6"/>
<protein>
    <recommendedName>
        <fullName evidence="4">Lipoprotein</fullName>
    </recommendedName>
</protein>
<evidence type="ECO:0000256" key="1">
    <source>
        <dbReference type="SAM" id="SignalP"/>
    </source>
</evidence>
<dbReference type="KEGG" id="laq:GLA29479_2702"/>
<dbReference type="PROSITE" id="PS51257">
    <property type="entry name" value="PROKAR_LIPOPROTEIN"/>
    <property type="match status" value="1"/>
</dbReference>
<dbReference type="EMBL" id="CP011129">
    <property type="protein sequence ID" value="ALN78790.1"/>
    <property type="molecule type" value="Genomic_DNA"/>
</dbReference>
<reference evidence="2 3" key="1">
    <citation type="journal article" date="2015" name="BMC Genomics">
        <title>Comparative genomics and metabolic profiling of the genus Lysobacter.</title>
        <authorList>
            <person name="de Bruijn I."/>
            <person name="Cheng X."/>
            <person name="de Jager V."/>
            <person name="Exposito R.G."/>
            <person name="Watrous J."/>
            <person name="Patel N."/>
            <person name="Postma J."/>
            <person name="Dorrestein P.C."/>
            <person name="Kobayashi D."/>
            <person name="Raaijmakers J.M."/>
        </authorList>
    </citation>
    <scope>NUCLEOTIDE SEQUENCE [LARGE SCALE GENOMIC DNA]</scope>
    <source>
        <strain evidence="2 3">76</strain>
    </source>
</reference>
<evidence type="ECO:0008006" key="4">
    <source>
        <dbReference type="Google" id="ProtNLM"/>
    </source>
</evidence>
<dbReference type="Proteomes" id="UP000060787">
    <property type="component" value="Chromosome"/>
</dbReference>
<proteinExistence type="predicted"/>
<dbReference type="RefSeq" id="WP_144436488.1">
    <property type="nucleotide sequence ID" value="NZ_CP011129.1"/>
</dbReference>
<evidence type="ECO:0000313" key="3">
    <source>
        <dbReference type="Proteomes" id="UP000060787"/>
    </source>
</evidence>
<dbReference type="OrthoDB" id="6399380at2"/>
<evidence type="ECO:0000313" key="2">
    <source>
        <dbReference type="EMBL" id="ALN78790.1"/>
    </source>
</evidence>
<keyword evidence="3" id="KW-1185">Reference proteome</keyword>
<organism evidence="2 3">
    <name type="scientific">Lysobacter antibioticus</name>
    <dbReference type="NCBI Taxonomy" id="84531"/>
    <lineage>
        <taxon>Bacteria</taxon>
        <taxon>Pseudomonadati</taxon>
        <taxon>Pseudomonadota</taxon>
        <taxon>Gammaproteobacteria</taxon>
        <taxon>Lysobacterales</taxon>
        <taxon>Lysobacteraceae</taxon>
        <taxon>Lysobacter</taxon>
    </lineage>
</organism>
<accession>A0A0S2F5G6</accession>
<dbReference type="STRING" id="84531.LA76x_0629"/>
<dbReference type="PATRIC" id="fig|84531.7.peg.2648"/>
<feature type="signal peptide" evidence="1">
    <location>
        <begin position="1"/>
        <end position="21"/>
    </location>
</feature>
<sequence length="157" mass="17172">MKIPTLIVCALLAVTGCASFSAGGRDDAFCDEMARFANATALGSQREVVLLTNWAEWSKTCQHDGYEPGMRFCRWLMDNTSTEFAEANIRRALSCLDQGLNYAGTARASPSYLTGKIESSYAKGADENVRVAVEYADGIEGQCPKLKIAAERWVLDE</sequence>
<dbReference type="KEGG" id="lab:LA76x_0629"/>